<dbReference type="Pfam" id="PF13479">
    <property type="entry name" value="AAA_24"/>
    <property type="match status" value="1"/>
</dbReference>
<sequence>MILPKNRPHQTIDTPHNFFIYGATMSGKSYLAGHFPNPIFLNTDGNSLANEAPSIQLKNDLKTGQSVIEQLDEFTKEIETMNSQDDYGYETIVIDVIDDVATLIEQAICQKANVKALSDIPYGKGYATFNSVLQGLVMSLKAMPVNVIYISRVAEKIEDDGSTKEIPSLKTKYYNIVNGNCDLVIHTQQIGSRYLRTIDKKRKNYYESKIDDSNILRLLKAIPGAITKEQKTEKVGK</sequence>
<dbReference type="STRING" id="81857.IV38_GL001945"/>
<dbReference type="PATRIC" id="fig|81857.3.peg.1972"/>
<comment type="caution">
    <text evidence="2">The sequence shown here is derived from an EMBL/GenBank/DDBJ whole genome shotgun (WGS) entry which is preliminary data.</text>
</comment>
<proteinExistence type="predicted"/>
<organism evidence="2 3">
    <name type="scientific">Lactobacillus selangorensis</name>
    <dbReference type="NCBI Taxonomy" id="81857"/>
    <lineage>
        <taxon>Bacteria</taxon>
        <taxon>Bacillati</taxon>
        <taxon>Bacillota</taxon>
        <taxon>Bacilli</taxon>
        <taxon>Lactobacillales</taxon>
        <taxon>Lactobacillaceae</taxon>
        <taxon>Lactobacillus</taxon>
    </lineage>
</organism>
<dbReference type="AlphaFoldDB" id="A0A0R2FPE8"/>
<dbReference type="Proteomes" id="UP000051751">
    <property type="component" value="Unassembled WGS sequence"/>
</dbReference>
<evidence type="ECO:0008006" key="5">
    <source>
        <dbReference type="Google" id="ProtNLM"/>
    </source>
</evidence>
<dbReference type="EMBL" id="JQAZ01000007">
    <property type="protein sequence ID" value="KRN30304.1"/>
    <property type="molecule type" value="Genomic_DNA"/>
</dbReference>
<reference evidence="3 4" key="1">
    <citation type="journal article" date="2015" name="Genome Announc.">
        <title>Expanding the biotechnology potential of lactobacilli through comparative genomics of 213 strains and associated genera.</title>
        <authorList>
            <person name="Sun Z."/>
            <person name="Harris H.M."/>
            <person name="McCann A."/>
            <person name="Guo C."/>
            <person name="Argimon S."/>
            <person name="Zhang W."/>
            <person name="Yang X."/>
            <person name="Jeffery I.B."/>
            <person name="Cooney J.C."/>
            <person name="Kagawa T.F."/>
            <person name="Liu W."/>
            <person name="Song Y."/>
            <person name="Salvetti E."/>
            <person name="Wrobel A."/>
            <person name="Rasinkangas P."/>
            <person name="Parkhill J."/>
            <person name="Rea M.C."/>
            <person name="O'Sullivan O."/>
            <person name="Ritari J."/>
            <person name="Douillard F.P."/>
            <person name="Paul Ross R."/>
            <person name="Yang R."/>
            <person name="Briner A.E."/>
            <person name="Felis G.E."/>
            <person name="de Vos W.M."/>
            <person name="Barrangou R."/>
            <person name="Klaenhammer T.R."/>
            <person name="Caufield P.W."/>
            <person name="Cui Y."/>
            <person name="Zhang H."/>
            <person name="O'Toole P.W."/>
        </authorList>
    </citation>
    <scope>NUCLEOTIDE SEQUENCE [LARGE SCALE GENOMIC DNA]</scope>
    <source>
        <strain evidence="1 4">ATCC BAA-66</strain>
        <strain evidence="2 3">DSM 13344</strain>
    </source>
</reference>
<dbReference type="Proteomes" id="UP000051645">
    <property type="component" value="Unassembled WGS sequence"/>
</dbReference>
<dbReference type="OrthoDB" id="5413799at2"/>
<name>A0A0R2FPE8_9LACO</name>
<evidence type="ECO:0000313" key="1">
    <source>
        <dbReference type="EMBL" id="KRN27731.1"/>
    </source>
</evidence>
<dbReference type="EMBL" id="JQAT01000006">
    <property type="protein sequence ID" value="KRN27731.1"/>
    <property type="molecule type" value="Genomic_DNA"/>
</dbReference>
<protein>
    <recommendedName>
        <fullName evidence="5">NTP-binding protein</fullName>
    </recommendedName>
</protein>
<accession>A0A0R2FPE8</accession>
<gene>
    <name evidence="1" type="ORF">IV38_GL001945</name>
    <name evidence="2" type="ORF">IV40_GL001892</name>
</gene>
<evidence type="ECO:0000313" key="3">
    <source>
        <dbReference type="Proteomes" id="UP000051645"/>
    </source>
</evidence>
<dbReference type="RefSeq" id="WP_057770771.1">
    <property type="nucleotide sequence ID" value="NZ_JQAT01000006.1"/>
</dbReference>
<evidence type="ECO:0000313" key="2">
    <source>
        <dbReference type="EMBL" id="KRN30304.1"/>
    </source>
</evidence>
<keyword evidence="3" id="KW-1185">Reference proteome</keyword>
<evidence type="ECO:0000313" key="4">
    <source>
        <dbReference type="Proteomes" id="UP000051751"/>
    </source>
</evidence>